<proteinExistence type="predicted"/>
<reference evidence="1" key="1">
    <citation type="journal article" date="2020" name="Stud. Mycol.">
        <title>101 Dothideomycetes genomes: a test case for predicting lifestyles and emergence of pathogens.</title>
        <authorList>
            <person name="Haridas S."/>
            <person name="Albert R."/>
            <person name="Binder M."/>
            <person name="Bloem J."/>
            <person name="Labutti K."/>
            <person name="Salamov A."/>
            <person name="Andreopoulos B."/>
            <person name="Baker S."/>
            <person name="Barry K."/>
            <person name="Bills G."/>
            <person name="Bluhm B."/>
            <person name="Cannon C."/>
            <person name="Castanera R."/>
            <person name="Culley D."/>
            <person name="Daum C."/>
            <person name="Ezra D."/>
            <person name="Gonzalez J."/>
            <person name="Henrissat B."/>
            <person name="Kuo A."/>
            <person name="Liang C."/>
            <person name="Lipzen A."/>
            <person name="Lutzoni F."/>
            <person name="Magnuson J."/>
            <person name="Mondo S."/>
            <person name="Nolan M."/>
            <person name="Ohm R."/>
            <person name="Pangilinan J."/>
            <person name="Park H.-J."/>
            <person name="Ramirez L."/>
            <person name="Alfaro M."/>
            <person name="Sun H."/>
            <person name="Tritt A."/>
            <person name="Yoshinaga Y."/>
            <person name="Zwiers L.-H."/>
            <person name="Turgeon B."/>
            <person name="Goodwin S."/>
            <person name="Spatafora J."/>
            <person name="Crous P."/>
            <person name="Grigoriev I."/>
        </authorList>
    </citation>
    <scope>NUCLEOTIDE SEQUENCE</scope>
    <source>
        <strain evidence="1">CBS 207.26</strain>
    </source>
</reference>
<evidence type="ECO:0000313" key="1">
    <source>
        <dbReference type="EMBL" id="KAF2191094.1"/>
    </source>
</evidence>
<organism evidence="1 2">
    <name type="scientific">Zopfia rhizophila CBS 207.26</name>
    <dbReference type="NCBI Taxonomy" id="1314779"/>
    <lineage>
        <taxon>Eukaryota</taxon>
        <taxon>Fungi</taxon>
        <taxon>Dikarya</taxon>
        <taxon>Ascomycota</taxon>
        <taxon>Pezizomycotina</taxon>
        <taxon>Dothideomycetes</taxon>
        <taxon>Dothideomycetes incertae sedis</taxon>
        <taxon>Zopfiaceae</taxon>
        <taxon>Zopfia</taxon>
    </lineage>
</organism>
<evidence type="ECO:0000313" key="2">
    <source>
        <dbReference type="Proteomes" id="UP000800200"/>
    </source>
</evidence>
<name>A0A6A6EHB6_9PEZI</name>
<sequence>MIVTIWSIARVGAATSPVLGYDVAAWLLILILSEPAAREPRSFKRESVIGFEAFGTTSGFRTTALEDDGRLDLQERRPLDEFRGPIEILLTDAYDYAILRRPRQMSPLFD</sequence>
<protein>
    <submittedName>
        <fullName evidence="1">Uncharacterized protein</fullName>
    </submittedName>
</protein>
<keyword evidence="2" id="KW-1185">Reference proteome</keyword>
<dbReference type="EMBL" id="ML994617">
    <property type="protein sequence ID" value="KAF2191094.1"/>
    <property type="molecule type" value="Genomic_DNA"/>
</dbReference>
<gene>
    <name evidence="1" type="ORF">K469DRAFT_696835</name>
</gene>
<dbReference type="Proteomes" id="UP000800200">
    <property type="component" value="Unassembled WGS sequence"/>
</dbReference>
<dbReference type="AlphaFoldDB" id="A0A6A6EHB6"/>
<accession>A0A6A6EHB6</accession>